<reference evidence="2 3" key="1">
    <citation type="submission" date="2019-04" db="EMBL/GenBank/DDBJ databases">
        <title>Cohnella sp. nov., isolated from soil.</title>
        <authorList>
            <person name="Kim W."/>
        </authorList>
    </citation>
    <scope>NUCLEOTIDE SEQUENCE [LARGE SCALE GENOMIC DNA]</scope>
    <source>
        <strain evidence="2 3">CAU 1483</strain>
    </source>
</reference>
<keyword evidence="3" id="KW-1185">Reference proteome</keyword>
<accession>A0A4U0F8D4</accession>
<name>A0A4U0F8D4_9BACL</name>
<gene>
    <name evidence="2" type="ORF">E5161_14510</name>
</gene>
<dbReference type="Proteomes" id="UP000309673">
    <property type="component" value="Unassembled WGS sequence"/>
</dbReference>
<protein>
    <recommendedName>
        <fullName evidence="4">Pilus assembly protein</fullName>
    </recommendedName>
</protein>
<dbReference type="OrthoDB" id="4376109at2"/>
<proteinExistence type="predicted"/>
<dbReference type="AlphaFoldDB" id="A0A4U0F8D4"/>
<organism evidence="2 3">
    <name type="scientific">Cohnella pontilimi</name>
    <dbReference type="NCBI Taxonomy" id="2564100"/>
    <lineage>
        <taxon>Bacteria</taxon>
        <taxon>Bacillati</taxon>
        <taxon>Bacillota</taxon>
        <taxon>Bacilli</taxon>
        <taxon>Bacillales</taxon>
        <taxon>Paenibacillaceae</taxon>
        <taxon>Cohnella</taxon>
    </lineage>
</organism>
<dbReference type="RefSeq" id="WP_136778554.1">
    <property type="nucleotide sequence ID" value="NZ_SUPK01000007.1"/>
</dbReference>
<sequence>MRRFTRRTAHINNGNNADDAGGVTLETALVMPVFLLFVFFLLFLVQTSVVTMAVQGAVSQSVRSAASSWYPISQLKANAQDQSGKELPHWAGKLSGAAETIGEFGRLLPSPLNEWSQTLAEGTQSVEQRAAELTFRQLILGFANSRIVEPGRLSLTSVHLPEDDDPSGAFVKVEAEYRLPFRVPFSNRPLTIRTTAQERAWVGGTPSKATLSDGEGTGSALQVSFVSLEPSPVRPGRKATLVLRTTPGSTLDLSVLYKSGPSKAKHLGSATADSSGLVTWTWHVSGNTTPGEWNWEVSGAGGGSWRQSFQVAGKKAEGETR</sequence>
<comment type="caution">
    <text evidence="2">The sequence shown here is derived from an EMBL/GenBank/DDBJ whole genome shotgun (WGS) entry which is preliminary data.</text>
</comment>
<evidence type="ECO:0000313" key="3">
    <source>
        <dbReference type="Proteomes" id="UP000309673"/>
    </source>
</evidence>
<dbReference type="EMBL" id="SUPK01000007">
    <property type="protein sequence ID" value="TJY40925.1"/>
    <property type="molecule type" value="Genomic_DNA"/>
</dbReference>
<evidence type="ECO:0000256" key="1">
    <source>
        <dbReference type="SAM" id="MobiDB-lite"/>
    </source>
</evidence>
<feature type="region of interest" description="Disordered" evidence="1">
    <location>
        <begin position="299"/>
        <end position="321"/>
    </location>
</feature>
<evidence type="ECO:0008006" key="4">
    <source>
        <dbReference type="Google" id="ProtNLM"/>
    </source>
</evidence>
<evidence type="ECO:0000313" key="2">
    <source>
        <dbReference type="EMBL" id="TJY40925.1"/>
    </source>
</evidence>